<dbReference type="SUPFAM" id="SSF52096">
    <property type="entry name" value="ClpP/crotonase"/>
    <property type="match status" value="1"/>
</dbReference>
<dbReference type="InterPro" id="IPR018376">
    <property type="entry name" value="Enoyl-CoA_hyd/isom_CS"/>
</dbReference>
<dbReference type="KEGG" id="mbr:MONBRDRAFT_16449"/>
<dbReference type="RefSeq" id="XP_001745020.1">
    <property type="nucleotide sequence ID" value="XM_001744968.1"/>
</dbReference>
<accession>A9UWQ0</accession>
<protein>
    <recommendedName>
        <fullName evidence="5">Enoyl-CoA hydratase</fullName>
    </recommendedName>
</protein>
<evidence type="ECO:0000313" key="4">
    <source>
        <dbReference type="Proteomes" id="UP000001357"/>
    </source>
</evidence>
<organism evidence="3 4">
    <name type="scientific">Monosiga brevicollis</name>
    <name type="common">Choanoflagellate</name>
    <dbReference type="NCBI Taxonomy" id="81824"/>
    <lineage>
        <taxon>Eukaryota</taxon>
        <taxon>Choanoflagellata</taxon>
        <taxon>Craspedida</taxon>
        <taxon>Salpingoecidae</taxon>
        <taxon>Monosiga</taxon>
    </lineage>
</organism>
<dbReference type="GeneID" id="5890280"/>
<gene>
    <name evidence="3" type="ORF">MONBRDRAFT_16449</name>
</gene>
<dbReference type="PROSITE" id="PS00166">
    <property type="entry name" value="ENOYL_COA_HYDRATASE"/>
    <property type="match status" value="1"/>
</dbReference>
<sequence>MQLRATQRSMGCLVTTAREDDTLVISLNQPKTLNALTETMGDALQELIPQINADKSIRSVVLTGAGSAFSAGGDLDFLNERVASDASVNTAAMLDFYHRFLCIRQLRVPVIAAINGHAIGAGLCLATACDLRVVARDALLGYTFVGLGLHPGMAATHFVQQAIGPQLAARMLFTGEKIKGEEAVRRGLALSVHDADDVLPEALKIAEKINDQSAIAVQTLVQTLRRQNEVGLERALQREADAQAHCYAHADMKEGLAAIVEKRKPNFD</sequence>
<dbReference type="InterPro" id="IPR029045">
    <property type="entry name" value="ClpP/crotonase-like_dom_sf"/>
</dbReference>
<dbReference type="GO" id="GO:0005739">
    <property type="term" value="C:mitochondrion"/>
    <property type="evidence" value="ECO:0000318"/>
    <property type="project" value="GO_Central"/>
</dbReference>
<dbReference type="STRING" id="81824.A9UWQ0"/>
<evidence type="ECO:0008006" key="5">
    <source>
        <dbReference type="Google" id="ProtNLM"/>
    </source>
</evidence>
<dbReference type="eggNOG" id="KOG1680">
    <property type="taxonomic scope" value="Eukaryota"/>
</dbReference>
<evidence type="ECO:0000256" key="1">
    <source>
        <dbReference type="ARBA" id="ARBA00005254"/>
    </source>
</evidence>
<dbReference type="InterPro" id="IPR001753">
    <property type="entry name" value="Enoyl-CoA_hydra/iso"/>
</dbReference>
<dbReference type="Proteomes" id="UP000001357">
    <property type="component" value="Unassembled WGS sequence"/>
</dbReference>
<dbReference type="CDD" id="cd06558">
    <property type="entry name" value="crotonase-like"/>
    <property type="match status" value="1"/>
</dbReference>
<dbReference type="GO" id="GO:0003824">
    <property type="term" value="F:catalytic activity"/>
    <property type="evidence" value="ECO:0007669"/>
    <property type="project" value="InterPro"/>
</dbReference>
<reference evidence="3 4" key="1">
    <citation type="journal article" date="2008" name="Nature">
        <title>The genome of the choanoflagellate Monosiga brevicollis and the origin of metazoans.</title>
        <authorList>
            <consortium name="JGI Sequencing"/>
            <person name="King N."/>
            <person name="Westbrook M.J."/>
            <person name="Young S.L."/>
            <person name="Kuo A."/>
            <person name="Abedin M."/>
            <person name="Chapman J."/>
            <person name="Fairclough S."/>
            <person name="Hellsten U."/>
            <person name="Isogai Y."/>
            <person name="Letunic I."/>
            <person name="Marr M."/>
            <person name="Pincus D."/>
            <person name="Putnam N."/>
            <person name="Rokas A."/>
            <person name="Wright K.J."/>
            <person name="Zuzow R."/>
            <person name="Dirks W."/>
            <person name="Good M."/>
            <person name="Goodstein D."/>
            <person name="Lemons D."/>
            <person name="Li W."/>
            <person name="Lyons J.B."/>
            <person name="Morris A."/>
            <person name="Nichols S."/>
            <person name="Richter D.J."/>
            <person name="Salamov A."/>
            <person name="Bork P."/>
            <person name="Lim W.A."/>
            <person name="Manning G."/>
            <person name="Miller W.T."/>
            <person name="McGinnis W."/>
            <person name="Shapiro H."/>
            <person name="Tjian R."/>
            <person name="Grigoriev I.V."/>
            <person name="Rokhsar D."/>
        </authorList>
    </citation>
    <scope>NUCLEOTIDE SEQUENCE [LARGE SCALE GENOMIC DNA]</scope>
    <source>
        <strain evidence="4">MX1 / ATCC 50154</strain>
    </source>
</reference>
<evidence type="ECO:0000256" key="2">
    <source>
        <dbReference type="RuleBase" id="RU003707"/>
    </source>
</evidence>
<dbReference type="PANTHER" id="PTHR11941">
    <property type="entry name" value="ENOYL-COA HYDRATASE-RELATED"/>
    <property type="match status" value="1"/>
</dbReference>
<evidence type="ECO:0000313" key="3">
    <source>
        <dbReference type="EMBL" id="EDQ90253.1"/>
    </source>
</evidence>
<dbReference type="PANTHER" id="PTHR11941:SF173">
    <property type="entry name" value="3-HYDROXYBUTYRYL-COA DEHYDRATASE-LIKE PROTEIN, MITOCHONDRIAL"/>
    <property type="match status" value="1"/>
</dbReference>
<keyword evidence="4" id="KW-1185">Reference proteome</keyword>
<name>A9UWQ0_MONBE</name>
<dbReference type="EMBL" id="CH991548">
    <property type="protein sequence ID" value="EDQ90253.1"/>
    <property type="molecule type" value="Genomic_DNA"/>
</dbReference>
<dbReference type="OMA" id="SCDMVVC"/>
<dbReference type="GO" id="GO:0006635">
    <property type="term" value="P:fatty acid beta-oxidation"/>
    <property type="evidence" value="ECO:0000318"/>
    <property type="project" value="GO_Central"/>
</dbReference>
<dbReference type="Pfam" id="PF00378">
    <property type="entry name" value="ECH_1"/>
    <property type="match status" value="1"/>
</dbReference>
<comment type="similarity">
    <text evidence="1 2">Belongs to the enoyl-CoA hydratase/isomerase family.</text>
</comment>
<dbReference type="InParanoid" id="A9UWQ0"/>
<proteinExistence type="inferred from homology"/>
<dbReference type="Gene3D" id="3.90.226.10">
    <property type="entry name" value="2-enoyl-CoA Hydratase, Chain A, domain 1"/>
    <property type="match status" value="1"/>
</dbReference>
<dbReference type="AlphaFoldDB" id="A9UWQ0"/>